<reference evidence="1" key="1">
    <citation type="journal article" date="2015" name="Nature">
        <title>Complex archaea that bridge the gap between prokaryotes and eukaryotes.</title>
        <authorList>
            <person name="Spang A."/>
            <person name="Saw J.H."/>
            <person name="Jorgensen S.L."/>
            <person name="Zaremba-Niedzwiedzka K."/>
            <person name="Martijn J."/>
            <person name="Lind A.E."/>
            <person name="van Eijk R."/>
            <person name="Schleper C."/>
            <person name="Guy L."/>
            <person name="Ettema T.J."/>
        </authorList>
    </citation>
    <scope>NUCLEOTIDE SEQUENCE</scope>
</reference>
<name>A0A0F9PJN4_9ZZZZ</name>
<accession>A0A0F9PJN4</accession>
<dbReference type="AlphaFoldDB" id="A0A0F9PJN4"/>
<evidence type="ECO:0000313" key="1">
    <source>
        <dbReference type="EMBL" id="KKN30384.1"/>
    </source>
</evidence>
<sequence length="110" mass="12641">MGNGELQPEGVTPRKSRIQMGIQRTLSTAQYETLVIHYDIDEEITWTTPTERSKKVRNWETVLLQEFKGAHDRIMEELNLSHKKAYFKAPPPSKKSLDPLDCLDDLDTLG</sequence>
<organism evidence="1">
    <name type="scientific">marine sediment metagenome</name>
    <dbReference type="NCBI Taxonomy" id="412755"/>
    <lineage>
        <taxon>unclassified sequences</taxon>
        <taxon>metagenomes</taxon>
        <taxon>ecological metagenomes</taxon>
    </lineage>
</organism>
<dbReference type="EMBL" id="LAZR01002411">
    <property type="protein sequence ID" value="KKN30384.1"/>
    <property type="molecule type" value="Genomic_DNA"/>
</dbReference>
<comment type="caution">
    <text evidence="1">The sequence shown here is derived from an EMBL/GenBank/DDBJ whole genome shotgun (WGS) entry which is preliminary data.</text>
</comment>
<proteinExistence type="predicted"/>
<gene>
    <name evidence="1" type="ORF">LCGC14_0834570</name>
</gene>
<protein>
    <submittedName>
        <fullName evidence="1">Uncharacterized protein</fullName>
    </submittedName>
</protein>